<protein>
    <recommendedName>
        <fullName evidence="1">tRNAHis guanylyltransferase catalytic domain-containing protein</fullName>
    </recommendedName>
</protein>
<feature type="non-terminal residue" evidence="2">
    <location>
        <position position="101"/>
    </location>
</feature>
<dbReference type="GO" id="GO:0008193">
    <property type="term" value="F:tRNA guanylyltransferase activity"/>
    <property type="evidence" value="ECO:0007669"/>
    <property type="project" value="InterPro"/>
</dbReference>
<keyword evidence="4" id="KW-1185">Reference proteome</keyword>
<dbReference type="InterPro" id="IPR038469">
    <property type="entry name" value="tRNAHis_GuaTrfase_Thg1_sf"/>
</dbReference>
<name>A0AAD2H2S8_9AGAR</name>
<sequence>TCAALDFWILSGLRPARCFGLTDSSSKLPPTSRRNNFAKPNHERALQLRDRAARDLIEHHVDIVLAFGESDEITSIWRRPIFRAMLIWNLRNVLLKKSTSL</sequence>
<dbReference type="InterPro" id="IPR024956">
    <property type="entry name" value="tRNAHis_GuaTrfase_cat"/>
</dbReference>
<dbReference type="GO" id="GO:0006400">
    <property type="term" value="P:tRNA modification"/>
    <property type="evidence" value="ECO:0007669"/>
    <property type="project" value="InterPro"/>
</dbReference>
<dbReference type="EMBL" id="CAVNYO010000138">
    <property type="protein sequence ID" value="CAK5268889.1"/>
    <property type="molecule type" value="Genomic_DNA"/>
</dbReference>
<reference evidence="2" key="1">
    <citation type="submission" date="2023-11" db="EMBL/GenBank/DDBJ databases">
        <authorList>
            <person name="De Vega J J."/>
            <person name="De Vega J J."/>
        </authorList>
    </citation>
    <scope>NUCLEOTIDE SEQUENCE</scope>
</reference>
<proteinExistence type="predicted"/>
<gene>
    <name evidence="2" type="ORF">MYCIT1_LOCUS12211</name>
    <name evidence="3" type="ORF">MYCIT1_LOCUS14092</name>
</gene>
<dbReference type="Proteomes" id="UP001295794">
    <property type="component" value="Unassembled WGS sequence"/>
</dbReference>
<comment type="caution">
    <text evidence="2">The sequence shown here is derived from an EMBL/GenBank/DDBJ whole genome shotgun (WGS) entry which is preliminary data.</text>
</comment>
<accession>A0AAD2H2S8</accession>
<evidence type="ECO:0000313" key="2">
    <source>
        <dbReference type="EMBL" id="CAK5268889.1"/>
    </source>
</evidence>
<dbReference type="GO" id="GO:0000287">
    <property type="term" value="F:magnesium ion binding"/>
    <property type="evidence" value="ECO:0007669"/>
    <property type="project" value="InterPro"/>
</dbReference>
<organism evidence="2 4">
    <name type="scientific">Mycena citricolor</name>
    <dbReference type="NCBI Taxonomy" id="2018698"/>
    <lineage>
        <taxon>Eukaryota</taxon>
        <taxon>Fungi</taxon>
        <taxon>Dikarya</taxon>
        <taxon>Basidiomycota</taxon>
        <taxon>Agaricomycotina</taxon>
        <taxon>Agaricomycetes</taxon>
        <taxon>Agaricomycetidae</taxon>
        <taxon>Agaricales</taxon>
        <taxon>Marasmiineae</taxon>
        <taxon>Mycenaceae</taxon>
        <taxon>Mycena</taxon>
    </lineage>
</organism>
<evidence type="ECO:0000313" key="3">
    <source>
        <dbReference type="EMBL" id="CAK5269968.1"/>
    </source>
</evidence>
<evidence type="ECO:0000313" key="4">
    <source>
        <dbReference type="Proteomes" id="UP001295794"/>
    </source>
</evidence>
<dbReference type="Gene3D" id="3.30.70.3000">
    <property type="match status" value="1"/>
</dbReference>
<evidence type="ECO:0000259" key="1">
    <source>
        <dbReference type="Pfam" id="PF04446"/>
    </source>
</evidence>
<dbReference type="Pfam" id="PF04446">
    <property type="entry name" value="Thg1"/>
    <property type="match status" value="1"/>
</dbReference>
<feature type="domain" description="tRNAHis guanylyltransferase catalytic" evidence="1">
    <location>
        <begin position="32"/>
        <end position="78"/>
    </location>
</feature>
<dbReference type="EMBL" id="CAVNYO010000158">
    <property type="protein sequence ID" value="CAK5269968.1"/>
    <property type="molecule type" value="Genomic_DNA"/>
</dbReference>
<dbReference type="AlphaFoldDB" id="A0AAD2H2S8"/>